<sequence>MTEIIQPHPFAFPDPALGDLRERLDRTRWPDRETVDDWSQGTPLERMRALCDYWRHAYDWRAAEARLNALNPSMTHIDGLDVHFLHLRSPEPDAMPLVLTHGWPGSVIEFLKAAPLLADPRAHGGDPGDAFHVVLPSLPGFGLTGKPTRTGWDMDRIARAWVELMRRLGYDQFFAQGGDWGHAVTDALGGIGAPAVRAVHFNYFPVFDTMRAVDAEEERGLQRLKDFAANEAGYQIEQIQSPQTIGYGLTDSPVGQAAWFYEKYEQWTDHDGDPEKLLSRDEMLDNITLYWLTGTAASSARIYWESFRSFTPHRIEVPVGFSQFPGEIALASRRWVKERYPTLNHYNKPVKGGHFAAWEQPEIFAEEVRASFRALR</sequence>
<dbReference type="GO" id="GO:0004301">
    <property type="term" value="F:epoxide hydrolase activity"/>
    <property type="evidence" value="ECO:0007669"/>
    <property type="project" value="TreeGrafter"/>
</dbReference>
<name>A0A369V096_9ACTN</name>
<proteinExistence type="inferred from homology"/>
<comment type="caution">
    <text evidence="6">The sequence shown here is derived from an EMBL/GenBank/DDBJ whole genome shotgun (WGS) entry which is preliminary data.</text>
</comment>
<dbReference type="GO" id="GO:0097176">
    <property type="term" value="P:epoxide metabolic process"/>
    <property type="evidence" value="ECO:0007669"/>
    <property type="project" value="TreeGrafter"/>
</dbReference>
<dbReference type="OrthoDB" id="4654311at2"/>
<dbReference type="PANTHER" id="PTHR21661">
    <property type="entry name" value="EPOXIDE HYDROLASE 1-RELATED"/>
    <property type="match status" value="1"/>
</dbReference>
<organism evidence="6 7">
    <name type="scientific">Streptomyces parvulus</name>
    <dbReference type="NCBI Taxonomy" id="146923"/>
    <lineage>
        <taxon>Bacteria</taxon>
        <taxon>Bacillati</taxon>
        <taxon>Actinomycetota</taxon>
        <taxon>Actinomycetes</taxon>
        <taxon>Kitasatosporales</taxon>
        <taxon>Streptomycetaceae</taxon>
        <taxon>Streptomyces</taxon>
    </lineage>
</organism>
<dbReference type="Proteomes" id="UP000253742">
    <property type="component" value="Unassembled WGS sequence"/>
</dbReference>
<dbReference type="PRINTS" id="PR00412">
    <property type="entry name" value="EPOXHYDRLASE"/>
</dbReference>
<dbReference type="PANTHER" id="PTHR21661:SF35">
    <property type="entry name" value="EPOXIDE HYDROLASE"/>
    <property type="match status" value="1"/>
</dbReference>
<dbReference type="InterPro" id="IPR000639">
    <property type="entry name" value="Epox_hydrolase-like"/>
</dbReference>
<dbReference type="Gene3D" id="3.40.50.1820">
    <property type="entry name" value="alpha/beta hydrolase"/>
    <property type="match status" value="1"/>
</dbReference>
<feature type="active site" description="Proton donor" evidence="4">
    <location>
        <position position="303"/>
    </location>
</feature>
<dbReference type="RefSeq" id="WP_114534060.1">
    <property type="nucleotide sequence ID" value="NZ_QQBH01000056.1"/>
</dbReference>
<feature type="active site" description="Nucleophile" evidence="4">
    <location>
        <position position="179"/>
    </location>
</feature>
<gene>
    <name evidence="6" type="ORF">DVZ84_37600</name>
</gene>
<keyword evidence="2" id="KW-0058">Aromatic hydrocarbons catabolism</keyword>
<accession>A0A369V096</accession>
<feature type="domain" description="Epoxide hydrolase N-terminal" evidence="5">
    <location>
        <begin position="6"/>
        <end position="110"/>
    </location>
</feature>
<dbReference type="InterPro" id="IPR010497">
    <property type="entry name" value="Epoxide_hydro_N"/>
</dbReference>
<dbReference type="InterPro" id="IPR029058">
    <property type="entry name" value="AB_hydrolase_fold"/>
</dbReference>
<dbReference type="EMBL" id="QQBH01000056">
    <property type="protein sequence ID" value="RDD83979.1"/>
    <property type="molecule type" value="Genomic_DNA"/>
</dbReference>
<evidence type="ECO:0000313" key="7">
    <source>
        <dbReference type="Proteomes" id="UP000253742"/>
    </source>
</evidence>
<dbReference type="AlphaFoldDB" id="A0A369V096"/>
<evidence type="ECO:0000256" key="3">
    <source>
        <dbReference type="ARBA" id="ARBA00022801"/>
    </source>
</evidence>
<comment type="similarity">
    <text evidence="1">Belongs to the peptidase S33 family.</text>
</comment>
<dbReference type="SUPFAM" id="SSF53474">
    <property type="entry name" value="alpha/beta-Hydrolases"/>
    <property type="match status" value="1"/>
</dbReference>
<dbReference type="Pfam" id="PF06441">
    <property type="entry name" value="EHN"/>
    <property type="match status" value="1"/>
</dbReference>
<evidence type="ECO:0000313" key="6">
    <source>
        <dbReference type="EMBL" id="RDD83979.1"/>
    </source>
</evidence>
<evidence type="ECO:0000256" key="4">
    <source>
        <dbReference type="PIRSR" id="PIRSR001112-1"/>
    </source>
</evidence>
<protein>
    <submittedName>
        <fullName evidence="6">Epoxide hydrolase</fullName>
    </submittedName>
</protein>
<feature type="active site" description="Proton acceptor" evidence="4">
    <location>
        <position position="354"/>
    </location>
</feature>
<evidence type="ECO:0000256" key="2">
    <source>
        <dbReference type="ARBA" id="ARBA00022797"/>
    </source>
</evidence>
<evidence type="ECO:0000256" key="1">
    <source>
        <dbReference type="ARBA" id="ARBA00010088"/>
    </source>
</evidence>
<keyword evidence="3 6" id="KW-0378">Hydrolase</keyword>
<evidence type="ECO:0000259" key="5">
    <source>
        <dbReference type="Pfam" id="PF06441"/>
    </source>
</evidence>
<dbReference type="PIRSF" id="PIRSF001112">
    <property type="entry name" value="Epoxide_hydrolase"/>
    <property type="match status" value="1"/>
</dbReference>
<dbReference type="InterPro" id="IPR016292">
    <property type="entry name" value="Epoxide_hydrolase"/>
</dbReference>
<reference evidence="6 7" key="1">
    <citation type="submission" date="2018-07" db="EMBL/GenBank/DDBJ databases">
        <title>Genome guided investigation of antibiotics producing actinomycetales strain isolated from a Macau mangrove ecosystem.</title>
        <authorList>
            <person name="Hu D."/>
        </authorList>
    </citation>
    <scope>NUCLEOTIDE SEQUENCE [LARGE SCALE GENOMIC DNA]</scope>
    <source>
        <strain evidence="6 7">2297</strain>
    </source>
</reference>